<reference evidence="6" key="1">
    <citation type="submission" date="2025-08" db="UniProtKB">
        <authorList>
            <consortium name="Ensembl"/>
        </authorList>
    </citation>
    <scope>IDENTIFICATION</scope>
</reference>
<dbReference type="PANTHER" id="PTHR11738">
    <property type="entry name" value="MHC CLASS I NK CELL RECEPTOR"/>
    <property type="match status" value="1"/>
</dbReference>
<evidence type="ECO:0000313" key="7">
    <source>
        <dbReference type="Proteomes" id="UP000694404"/>
    </source>
</evidence>
<keyword evidence="3" id="KW-0325">Glycoprotein</keyword>
<organism evidence="6 7">
    <name type="scientific">Chelonoidis abingdonii</name>
    <name type="common">Abingdon island giant tortoise</name>
    <name type="synonym">Testudo abingdonii</name>
    <dbReference type="NCBI Taxonomy" id="106734"/>
    <lineage>
        <taxon>Eukaryota</taxon>
        <taxon>Metazoa</taxon>
        <taxon>Chordata</taxon>
        <taxon>Craniata</taxon>
        <taxon>Vertebrata</taxon>
        <taxon>Euteleostomi</taxon>
        <taxon>Archelosauria</taxon>
        <taxon>Testudinata</taxon>
        <taxon>Testudines</taxon>
        <taxon>Cryptodira</taxon>
        <taxon>Durocryptodira</taxon>
        <taxon>Testudinoidea</taxon>
        <taxon>Testudinidae</taxon>
        <taxon>Chelonoidis</taxon>
    </lineage>
</organism>
<feature type="region of interest" description="Disordered" evidence="5">
    <location>
        <begin position="252"/>
        <end position="300"/>
    </location>
</feature>
<feature type="compositionally biased region" description="Pro residues" evidence="5">
    <location>
        <begin position="98"/>
        <end position="109"/>
    </location>
</feature>
<feature type="region of interest" description="Disordered" evidence="5">
    <location>
        <begin position="96"/>
        <end position="117"/>
    </location>
</feature>
<feature type="compositionally biased region" description="Polar residues" evidence="5">
    <location>
        <begin position="276"/>
        <end position="288"/>
    </location>
</feature>
<keyword evidence="7" id="KW-1185">Reference proteome</keyword>
<reference evidence="6" key="2">
    <citation type="submission" date="2025-09" db="UniProtKB">
        <authorList>
            <consortium name="Ensembl"/>
        </authorList>
    </citation>
    <scope>IDENTIFICATION</scope>
</reference>
<dbReference type="InterPro" id="IPR013783">
    <property type="entry name" value="Ig-like_fold"/>
</dbReference>
<accession>A0A8C0H6Y1</accession>
<name>A0A8C0H6Y1_CHEAB</name>
<evidence type="ECO:0000256" key="3">
    <source>
        <dbReference type="ARBA" id="ARBA00023180"/>
    </source>
</evidence>
<keyword evidence="2" id="KW-1015">Disulfide bond</keyword>
<evidence type="ECO:0000256" key="5">
    <source>
        <dbReference type="SAM" id="MobiDB-lite"/>
    </source>
</evidence>
<dbReference type="InterPro" id="IPR050412">
    <property type="entry name" value="Ig-like_Receptors_ImmuneReg"/>
</dbReference>
<evidence type="ECO:0000313" key="6">
    <source>
        <dbReference type="Ensembl" id="ENSCABP00000019223.1"/>
    </source>
</evidence>
<dbReference type="InterPro" id="IPR036179">
    <property type="entry name" value="Ig-like_dom_sf"/>
</dbReference>
<evidence type="ECO:0000256" key="4">
    <source>
        <dbReference type="ARBA" id="ARBA00023319"/>
    </source>
</evidence>
<sequence>VSLRVVPSYPKPSIFLSPSGGVSLGEAVAIWCKGQHQGVRFVLNKEGRHFPPVDSDGLGAVFPISNVSREDGGSYNCSYHSQSEPDPVQIIVAGEGPSPAPRLPAPHPARPQGVSVSPGTQWMGHPASLGVGGSRPPGAGHVEREEISGGSLGALDPRGDADPVCPIADAPRWGWGAVSLPGSVSRPVSLPLQSSAPPNPPSGSLSPSGGVVLGGAVTVRCRGQRWRLEFVLYKAGARNAAAQATPAIIPPAQIPTPGQSPATPAAGCSRGGVQLSIPTPSPTGQLHASGTLRARLCPDP</sequence>
<evidence type="ECO:0000256" key="2">
    <source>
        <dbReference type="ARBA" id="ARBA00023157"/>
    </source>
</evidence>
<dbReference type="SUPFAM" id="SSF48726">
    <property type="entry name" value="Immunoglobulin"/>
    <property type="match status" value="1"/>
</dbReference>
<proteinExistence type="predicted"/>
<protein>
    <recommendedName>
        <fullName evidence="8">Ig-like domain-containing protein</fullName>
    </recommendedName>
</protein>
<dbReference type="Gene3D" id="2.60.40.10">
    <property type="entry name" value="Immunoglobulins"/>
    <property type="match status" value="1"/>
</dbReference>
<dbReference type="AlphaFoldDB" id="A0A8C0H6Y1"/>
<keyword evidence="4" id="KW-0393">Immunoglobulin domain</keyword>
<dbReference type="Ensembl" id="ENSCABT00000021062.1">
    <property type="protein sequence ID" value="ENSCABP00000019223.1"/>
    <property type="gene ID" value="ENSCABG00000014204.1"/>
</dbReference>
<dbReference type="GeneTree" id="ENSGT01150000286974"/>
<dbReference type="Pfam" id="PF13895">
    <property type="entry name" value="Ig_2"/>
    <property type="match status" value="1"/>
</dbReference>
<dbReference type="PANTHER" id="PTHR11738:SF186">
    <property type="entry name" value="OSTEOCLAST-ASSOCIATED IMMUNOGLOBULIN-LIKE RECEPTOR"/>
    <property type="match status" value="1"/>
</dbReference>
<evidence type="ECO:0000256" key="1">
    <source>
        <dbReference type="ARBA" id="ARBA00022737"/>
    </source>
</evidence>
<dbReference type="Proteomes" id="UP000694404">
    <property type="component" value="Unplaced"/>
</dbReference>
<keyword evidence="1" id="KW-0677">Repeat</keyword>
<dbReference type="GO" id="GO:0002764">
    <property type="term" value="P:immune response-regulating signaling pathway"/>
    <property type="evidence" value="ECO:0007669"/>
    <property type="project" value="TreeGrafter"/>
</dbReference>
<dbReference type="FunFam" id="2.60.40.10:FF:000033">
    <property type="entry name" value="Killer cell immunoglobulin-like receptor"/>
    <property type="match status" value="1"/>
</dbReference>
<evidence type="ECO:0008006" key="8">
    <source>
        <dbReference type="Google" id="ProtNLM"/>
    </source>
</evidence>